<reference evidence="1 2" key="1">
    <citation type="submission" date="2015-12" db="EMBL/GenBank/DDBJ databases">
        <title>The genome of Folsomia candida.</title>
        <authorList>
            <person name="Faddeeva A."/>
            <person name="Derks M.F."/>
            <person name="Anvar Y."/>
            <person name="Smit S."/>
            <person name="Van Straalen N."/>
            <person name="Roelofs D."/>
        </authorList>
    </citation>
    <scope>NUCLEOTIDE SEQUENCE [LARGE SCALE GENOMIC DNA]</scope>
    <source>
        <strain evidence="1 2">VU population</strain>
        <tissue evidence="1">Whole body</tissue>
    </source>
</reference>
<proteinExistence type="predicted"/>
<sequence length="354" mass="40190">MDNSPEDFFVTLQSDLCKEYYSDNNPANFCNYLARPIDSLKNQYLVGVSEIFFSEADAVLLAPSSQPKFFNSSTDGQILAVQQSNSIISFPNTQDTLVNFYDAWGVDLDARQTQDPKITLTKEYSYTTLTELLGFSQTTFMPGTYTSPNVQSDEVFEKIPMNTLIKITFSKIITHKLFVKEPDEYSREILIENIALEFAAQNIKVYLAMIDDNSLTVNIMEKNMTISMGSTINELLGLDSNFVFRDQKTDLNLPIWTSSTESNQSISSKSRVLILSDVMESQIYGDSFKTILRILPKADATINADRHLIFHPVFYFPVRSGQVKSIRITLATDRNEILKTLEFPTVVVLHFKKQ</sequence>
<keyword evidence="2" id="KW-1185">Reference proteome</keyword>
<dbReference type="AlphaFoldDB" id="A0A226D814"/>
<comment type="caution">
    <text evidence="1">The sequence shown here is derived from an EMBL/GenBank/DDBJ whole genome shotgun (WGS) entry which is preliminary data.</text>
</comment>
<gene>
    <name evidence="1" type="ORF">Fcan01_24322</name>
</gene>
<name>A0A226D814_FOLCA</name>
<organism evidence="1 2">
    <name type="scientific">Folsomia candida</name>
    <name type="common">Springtail</name>
    <dbReference type="NCBI Taxonomy" id="158441"/>
    <lineage>
        <taxon>Eukaryota</taxon>
        <taxon>Metazoa</taxon>
        <taxon>Ecdysozoa</taxon>
        <taxon>Arthropoda</taxon>
        <taxon>Hexapoda</taxon>
        <taxon>Collembola</taxon>
        <taxon>Entomobryomorpha</taxon>
        <taxon>Isotomoidea</taxon>
        <taxon>Isotomidae</taxon>
        <taxon>Proisotominae</taxon>
        <taxon>Folsomia</taxon>
    </lineage>
</organism>
<dbReference type="EMBL" id="LNIX01000031">
    <property type="protein sequence ID" value="OXA40877.1"/>
    <property type="molecule type" value="Genomic_DNA"/>
</dbReference>
<evidence type="ECO:0000313" key="2">
    <source>
        <dbReference type="Proteomes" id="UP000198287"/>
    </source>
</evidence>
<dbReference type="Proteomes" id="UP000198287">
    <property type="component" value="Unassembled WGS sequence"/>
</dbReference>
<accession>A0A226D814</accession>
<evidence type="ECO:0000313" key="1">
    <source>
        <dbReference type="EMBL" id="OXA40877.1"/>
    </source>
</evidence>
<protein>
    <submittedName>
        <fullName evidence="1">Uncharacterized protein</fullName>
    </submittedName>
</protein>